<dbReference type="SUPFAM" id="SSF51905">
    <property type="entry name" value="FAD/NAD(P)-binding domain"/>
    <property type="match status" value="1"/>
</dbReference>
<dbReference type="PROSITE" id="PS01280">
    <property type="entry name" value="GIDA_1"/>
    <property type="match status" value="1"/>
</dbReference>
<proteinExistence type="inferred from homology"/>
<name>A0ABZ0UNA9_9RICK</name>
<dbReference type="InterPro" id="IPR036188">
    <property type="entry name" value="FAD/NAD-bd_sf"/>
</dbReference>
<dbReference type="Pfam" id="PF13932">
    <property type="entry name" value="SAM_GIDA_C"/>
    <property type="match status" value="1"/>
</dbReference>
<dbReference type="InterPro" id="IPR004416">
    <property type="entry name" value="MnmG"/>
</dbReference>
<dbReference type="EMBL" id="CP110820">
    <property type="protein sequence ID" value="WPX97192.1"/>
    <property type="molecule type" value="Genomic_DNA"/>
</dbReference>
<evidence type="ECO:0000256" key="3">
    <source>
        <dbReference type="ARBA" id="ARBA00007653"/>
    </source>
</evidence>
<keyword evidence="8 11" id="KW-0520">NAD</keyword>
<dbReference type="InterPro" id="IPR047001">
    <property type="entry name" value="MnmG_C_subdom"/>
</dbReference>
<comment type="cofactor">
    <cofactor evidence="1 11">
        <name>FAD</name>
        <dbReference type="ChEBI" id="CHEBI:57692"/>
    </cofactor>
</comment>
<gene>
    <name evidence="11" type="primary">mnmG</name>
    <name evidence="11" type="synonym">gidA</name>
    <name evidence="13" type="ORF">Bandiella_01336</name>
</gene>
<dbReference type="InterPro" id="IPR020595">
    <property type="entry name" value="MnmG-rel_CS"/>
</dbReference>
<dbReference type="PANTHER" id="PTHR11806">
    <property type="entry name" value="GLUCOSE INHIBITED DIVISION PROTEIN A"/>
    <property type="match status" value="1"/>
</dbReference>
<evidence type="ECO:0000259" key="12">
    <source>
        <dbReference type="SMART" id="SM01228"/>
    </source>
</evidence>
<dbReference type="HAMAP" id="MF_00129">
    <property type="entry name" value="MnmG_GidA"/>
    <property type="match status" value="1"/>
</dbReference>
<dbReference type="SMART" id="SM01228">
    <property type="entry name" value="GIDA_assoc_3"/>
    <property type="match status" value="1"/>
</dbReference>
<dbReference type="Pfam" id="PF01134">
    <property type="entry name" value="GIDA"/>
    <property type="match status" value="1"/>
</dbReference>
<comment type="similarity">
    <text evidence="3 11">Belongs to the MnmG family.</text>
</comment>
<keyword evidence="14" id="KW-1185">Reference proteome</keyword>
<evidence type="ECO:0000256" key="1">
    <source>
        <dbReference type="ARBA" id="ARBA00001974"/>
    </source>
</evidence>
<evidence type="ECO:0000256" key="9">
    <source>
        <dbReference type="ARBA" id="ARBA00025948"/>
    </source>
</evidence>
<evidence type="ECO:0000256" key="5">
    <source>
        <dbReference type="ARBA" id="ARBA00022630"/>
    </source>
</evidence>
<dbReference type="Gene3D" id="3.50.50.60">
    <property type="entry name" value="FAD/NAD(P)-binding domain"/>
    <property type="match status" value="2"/>
</dbReference>
<sequence>MMKKYDVIVIGGGHAGCEAAAAAARIGAKTCLITKDVNNLGELSCNPSIGGVAKGIIVREIDALDGLMGSVIDMSGIHFKVLNESKGPAVWGPRAQADRVLYKKFMQSALLNYQNLELLYGTVEDLLISGEKAEGVVCNGVSIYARSVVITSGTFLNGMIHIGKEKYEGGRFGEKSITALAAKLRELNFNIGRLKTGTPARLKKDSINWDVLEKQLGDKAPQPFSELTDKILQEQIPCYITYTNEETHQIIHSNIKSSAIYCGAITAQGPRYCPSIEDKVVRFKDKLRHQVFLEPEGLRSDLIYPNGISTSLPQEVQMKFIRTIKGLERAELARFGYAIEYDYIDPQELKETLEAKKIKNLFFAGQINGTTGYEEAAGQGLIAGANAALILRSQQLVLSRDNSYIGVMINDLVNFGTQEPYRMMTSRAEYRIKLRSDNAPERLTSLAAELGLISSKRLDKLKEVRLNKTRLEEFLRTKKFEGRYANAFQWLSHVNPSFQGLESMVPEIKNEDTRVVIKIIAEQLYKDYEARLAKDVEILQSDKKLSIPQNINFHEIKGLSNEIKAKLIKFAPSTLADAKRIQGMTPAALIAITVYLKKFNQKLA</sequence>
<dbReference type="InterPro" id="IPR040131">
    <property type="entry name" value="MnmG_N"/>
</dbReference>
<reference evidence="13 14" key="1">
    <citation type="submission" date="2022-11" db="EMBL/GenBank/DDBJ databases">
        <title>Host association and intracellularity evolved multiple times independently in the Rickettsiales.</title>
        <authorList>
            <person name="Castelli M."/>
            <person name="Nardi T."/>
            <person name="Gammuto L."/>
            <person name="Bellinzona G."/>
            <person name="Sabaneyeva E."/>
            <person name="Potekhin A."/>
            <person name="Serra V."/>
            <person name="Petroni G."/>
            <person name="Sassera D."/>
        </authorList>
    </citation>
    <scope>NUCLEOTIDE SEQUENCE [LARGE SCALE GENOMIC DNA]</scope>
    <source>
        <strain evidence="13 14">NDG2</strain>
    </source>
</reference>
<dbReference type="NCBIfam" id="TIGR00136">
    <property type="entry name" value="mnmG_gidA"/>
    <property type="match status" value="1"/>
</dbReference>
<feature type="domain" description="tRNA uridine 5-carboxymethylaminomethyl modification enzyme C-terminal subdomain" evidence="12">
    <location>
        <begin position="523"/>
        <end position="594"/>
    </location>
</feature>
<evidence type="ECO:0000313" key="14">
    <source>
        <dbReference type="Proteomes" id="UP001327219"/>
    </source>
</evidence>
<dbReference type="Proteomes" id="UP001327219">
    <property type="component" value="Chromosome"/>
</dbReference>
<comment type="caution">
    <text evidence="11">Lacks conserved residue(s) required for the propagation of feature annotation.</text>
</comment>
<evidence type="ECO:0000256" key="7">
    <source>
        <dbReference type="ARBA" id="ARBA00022827"/>
    </source>
</evidence>
<dbReference type="PANTHER" id="PTHR11806:SF0">
    <property type="entry name" value="PROTEIN MTO1 HOMOLOG, MITOCHONDRIAL"/>
    <property type="match status" value="1"/>
</dbReference>
<evidence type="ECO:0000256" key="8">
    <source>
        <dbReference type="ARBA" id="ARBA00023027"/>
    </source>
</evidence>
<feature type="binding site" evidence="11">
    <location>
        <begin position="269"/>
        <end position="283"/>
    </location>
    <ligand>
        <name>NAD(+)</name>
        <dbReference type="ChEBI" id="CHEBI:57540"/>
    </ligand>
</feature>
<dbReference type="InterPro" id="IPR026904">
    <property type="entry name" value="MnmG_C"/>
</dbReference>
<dbReference type="Gene3D" id="1.10.150.570">
    <property type="entry name" value="GidA associated domain, C-terminal subdomain"/>
    <property type="match status" value="1"/>
</dbReference>
<organism evidence="13 14">
    <name type="scientific">Candidatus Bandiella euplotis</name>
    <dbReference type="NCBI Taxonomy" id="1664265"/>
    <lineage>
        <taxon>Bacteria</taxon>
        <taxon>Pseudomonadati</taxon>
        <taxon>Pseudomonadota</taxon>
        <taxon>Alphaproteobacteria</taxon>
        <taxon>Rickettsiales</taxon>
        <taxon>Candidatus Midichloriaceae</taxon>
        <taxon>Candidatus Bandiella</taxon>
    </lineage>
</organism>
<keyword evidence="5 11" id="KW-0285">Flavoprotein</keyword>
<comment type="subunit">
    <text evidence="9 11">Homodimer. Heterotetramer of two MnmE and two MnmG subunits.</text>
</comment>
<comment type="function">
    <text evidence="2 11">NAD-binding protein involved in the addition of a carboxymethylaminomethyl (cmnm) group at the wobble position (U34) of certain tRNAs, forming tRNA-cmnm(5)s(2)U34.</text>
</comment>
<dbReference type="PROSITE" id="PS01281">
    <property type="entry name" value="GIDA_2"/>
    <property type="match status" value="1"/>
</dbReference>
<evidence type="ECO:0000313" key="13">
    <source>
        <dbReference type="EMBL" id="WPX97192.1"/>
    </source>
</evidence>
<evidence type="ECO:0000256" key="2">
    <source>
        <dbReference type="ARBA" id="ARBA00003717"/>
    </source>
</evidence>
<evidence type="ECO:0000256" key="4">
    <source>
        <dbReference type="ARBA" id="ARBA00020461"/>
    </source>
</evidence>
<dbReference type="InterPro" id="IPR044920">
    <property type="entry name" value="MnmG_C_subdom_sf"/>
</dbReference>
<evidence type="ECO:0000256" key="10">
    <source>
        <dbReference type="ARBA" id="ARBA00031800"/>
    </source>
</evidence>
<keyword evidence="6 11" id="KW-0819">tRNA processing</keyword>
<accession>A0ABZ0UNA9</accession>
<evidence type="ECO:0000256" key="11">
    <source>
        <dbReference type="HAMAP-Rule" id="MF_00129"/>
    </source>
</evidence>
<dbReference type="InterPro" id="IPR002218">
    <property type="entry name" value="MnmG-rel"/>
</dbReference>
<protein>
    <recommendedName>
        <fullName evidence="4 11">tRNA uridine 5-carboxymethylaminomethyl modification enzyme MnmG</fullName>
    </recommendedName>
    <alternativeName>
        <fullName evidence="10 11">Glucose-inhibited division protein A</fullName>
    </alternativeName>
</protein>
<evidence type="ECO:0000256" key="6">
    <source>
        <dbReference type="ARBA" id="ARBA00022694"/>
    </source>
</evidence>
<comment type="subcellular location">
    <subcellularLocation>
        <location evidence="11">Cytoplasm</location>
    </subcellularLocation>
</comment>
<keyword evidence="7 11" id="KW-0274">FAD</keyword>
<feature type="binding site" evidence="11">
    <location>
        <begin position="11"/>
        <end position="16"/>
    </location>
    <ligand>
        <name>FAD</name>
        <dbReference type="ChEBI" id="CHEBI:57692"/>
    </ligand>
</feature>
<keyword evidence="11" id="KW-0963">Cytoplasm</keyword>